<gene>
    <name evidence="2" type="ORF">EVI01_18600</name>
</gene>
<evidence type="ECO:0000313" key="3">
    <source>
        <dbReference type="Proteomes" id="UP000321830"/>
    </source>
</evidence>
<evidence type="ECO:0000313" key="2">
    <source>
        <dbReference type="EMBL" id="GEL92523.1"/>
    </source>
</evidence>
<name>A0A511J493_9ENTE</name>
<dbReference type="InterPro" id="IPR041657">
    <property type="entry name" value="HTH_17"/>
</dbReference>
<dbReference type="Proteomes" id="UP000321830">
    <property type="component" value="Unassembled WGS sequence"/>
</dbReference>
<organism evidence="2 3">
    <name type="scientific">Enterococcus villorum</name>
    <dbReference type="NCBI Taxonomy" id="112904"/>
    <lineage>
        <taxon>Bacteria</taxon>
        <taxon>Bacillati</taxon>
        <taxon>Bacillota</taxon>
        <taxon>Bacilli</taxon>
        <taxon>Lactobacillales</taxon>
        <taxon>Enterococcaceae</taxon>
        <taxon>Enterococcus</taxon>
    </lineage>
</organism>
<dbReference type="Pfam" id="PF12728">
    <property type="entry name" value="HTH_17"/>
    <property type="match status" value="1"/>
</dbReference>
<dbReference type="SUPFAM" id="SSF46955">
    <property type="entry name" value="Putative DNA-binding domain"/>
    <property type="match status" value="1"/>
</dbReference>
<comment type="caution">
    <text evidence="2">The sequence shown here is derived from an EMBL/GenBank/DDBJ whole genome shotgun (WGS) entry which is preliminary data.</text>
</comment>
<protein>
    <recommendedName>
        <fullName evidence="1">Helix-turn-helix domain-containing protein</fullName>
    </recommendedName>
</protein>
<dbReference type="Gene3D" id="1.10.1660.10">
    <property type="match status" value="1"/>
</dbReference>
<evidence type="ECO:0000259" key="1">
    <source>
        <dbReference type="Pfam" id="PF12728"/>
    </source>
</evidence>
<feature type="domain" description="Helix-turn-helix" evidence="1">
    <location>
        <begin position="17"/>
        <end position="60"/>
    </location>
</feature>
<proteinExistence type="predicted"/>
<accession>A0A511J493</accession>
<dbReference type="InterPro" id="IPR009061">
    <property type="entry name" value="DNA-bd_dom_put_sf"/>
</dbReference>
<dbReference type="AlphaFoldDB" id="A0A511J493"/>
<dbReference type="EMBL" id="BJWF01000025">
    <property type="protein sequence ID" value="GEL92523.1"/>
    <property type="molecule type" value="Genomic_DNA"/>
</dbReference>
<dbReference type="RefSeq" id="WP_010750673.1">
    <property type="nucleotide sequence ID" value="NZ_BJWF01000025.1"/>
</dbReference>
<sequence>MDQERKNDQRAFLEQYFLSTKEAINQLDVSQQTFYEWIKKYKIEKIDLNGTILYFKEDVDWLKKQVKDERDVL</sequence>
<reference evidence="2 3" key="1">
    <citation type="submission" date="2019-07" db="EMBL/GenBank/DDBJ databases">
        <title>Whole genome shotgun sequence of Enterococcus villorum NBRC 100699.</title>
        <authorList>
            <person name="Hosoyama A."/>
            <person name="Uohara A."/>
            <person name="Ohji S."/>
            <person name="Ichikawa N."/>
        </authorList>
    </citation>
    <scope>NUCLEOTIDE SEQUENCE [LARGE SCALE GENOMIC DNA]</scope>
    <source>
        <strain evidence="2 3">NBRC 100699</strain>
    </source>
</reference>